<protein>
    <submittedName>
        <fullName evidence="1">Uncharacterized protein</fullName>
    </submittedName>
</protein>
<accession>A0AAV9Z9C5</accession>
<dbReference type="Proteomes" id="UP001362999">
    <property type="component" value="Unassembled WGS sequence"/>
</dbReference>
<evidence type="ECO:0000313" key="1">
    <source>
        <dbReference type="EMBL" id="KAK6974827.1"/>
    </source>
</evidence>
<gene>
    <name evidence="1" type="ORF">R3P38DRAFT_3479514</name>
</gene>
<comment type="caution">
    <text evidence="1">The sequence shown here is derived from an EMBL/GenBank/DDBJ whole genome shotgun (WGS) entry which is preliminary data.</text>
</comment>
<organism evidence="1 2">
    <name type="scientific">Favolaschia claudopus</name>
    <dbReference type="NCBI Taxonomy" id="2862362"/>
    <lineage>
        <taxon>Eukaryota</taxon>
        <taxon>Fungi</taxon>
        <taxon>Dikarya</taxon>
        <taxon>Basidiomycota</taxon>
        <taxon>Agaricomycotina</taxon>
        <taxon>Agaricomycetes</taxon>
        <taxon>Agaricomycetidae</taxon>
        <taxon>Agaricales</taxon>
        <taxon>Marasmiineae</taxon>
        <taxon>Mycenaceae</taxon>
        <taxon>Favolaschia</taxon>
    </lineage>
</organism>
<keyword evidence="2" id="KW-1185">Reference proteome</keyword>
<sequence>MLWKPIRHITPQCHRDHRQLFRSDAENLDFDLRVLFPRRKKVRSGIKGDHESSLPHRRCLSRHIFTFVYNARLKYHFFRRLSILAMTWTLRAITRFSVSPPSSSCSTRRFYTNTDTDTGTSDHLFGHLLDPRHIFPIAPPVSLSAPPSSPSSLYSPALPAFLLNPLFRFSLIRLPTPFVLSVAVPCALSRLSLVIKYYA</sequence>
<name>A0AAV9Z9C5_9AGAR</name>
<dbReference type="EMBL" id="JAWWNJ010000178">
    <property type="protein sequence ID" value="KAK6974827.1"/>
    <property type="molecule type" value="Genomic_DNA"/>
</dbReference>
<proteinExistence type="predicted"/>
<dbReference type="AlphaFoldDB" id="A0AAV9Z9C5"/>
<reference evidence="1 2" key="1">
    <citation type="journal article" date="2024" name="J Genomics">
        <title>Draft genome sequencing and assembly of Favolaschia claudopus CIRM-BRFM 2984 isolated from oak limbs.</title>
        <authorList>
            <person name="Navarro D."/>
            <person name="Drula E."/>
            <person name="Chaduli D."/>
            <person name="Cazenave R."/>
            <person name="Ahrendt S."/>
            <person name="Wang J."/>
            <person name="Lipzen A."/>
            <person name="Daum C."/>
            <person name="Barry K."/>
            <person name="Grigoriev I.V."/>
            <person name="Favel A."/>
            <person name="Rosso M.N."/>
            <person name="Martin F."/>
        </authorList>
    </citation>
    <scope>NUCLEOTIDE SEQUENCE [LARGE SCALE GENOMIC DNA]</scope>
    <source>
        <strain evidence="1 2">CIRM-BRFM 2984</strain>
    </source>
</reference>
<evidence type="ECO:0000313" key="2">
    <source>
        <dbReference type="Proteomes" id="UP001362999"/>
    </source>
</evidence>